<name>A0A8S3TAU4_MYTED</name>
<comment type="caution">
    <text evidence="2">The sequence shown here is derived from an EMBL/GenBank/DDBJ whole genome shotgun (WGS) entry which is preliminary data.</text>
</comment>
<dbReference type="Proteomes" id="UP000683360">
    <property type="component" value="Unassembled WGS sequence"/>
</dbReference>
<sequence>MDEFWQKQKLKLFYKSDKSHNEKGCIVWTGATYASGYGYTNVKWPSGEESRERIHRFAYMVQFQKTREEIPKFKGPEELECSHLCGNKCCINVHHLVFEKHDVNQERIHFMEQPSLSHRVNIELAVPTLTECAAECARPEVFLEKVTFLGIDVRKARLKASTFCVLEFSLVFSIIAGHIL</sequence>
<organism evidence="2 3">
    <name type="scientific">Mytilus edulis</name>
    <name type="common">Blue mussel</name>
    <dbReference type="NCBI Taxonomy" id="6550"/>
    <lineage>
        <taxon>Eukaryota</taxon>
        <taxon>Metazoa</taxon>
        <taxon>Spiralia</taxon>
        <taxon>Lophotrochozoa</taxon>
        <taxon>Mollusca</taxon>
        <taxon>Bivalvia</taxon>
        <taxon>Autobranchia</taxon>
        <taxon>Pteriomorphia</taxon>
        <taxon>Mytilida</taxon>
        <taxon>Mytiloidea</taxon>
        <taxon>Mytilidae</taxon>
        <taxon>Mytilinae</taxon>
        <taxon>Mytilus</taxon>
    </lineage>
</organism>
<dbReference type="InterPro" id="IPR044930">
    <property type="entry name" value="Homing_endonuclease_His-Me"/>
</dbReference>
<evidence type="ECO:0000313" key="3">
    <source>
        <dbReference type="Proteomes" id="UP000683360"/>
    </source>
</evidence>
<keyword evidence="3" id="KW-1185">Reference proteome</keyword>
<feature type="domain" description="Zinc-binding loop region of homing endonuclease" evidence="1">
    <location>
        <begin position="36"/>
        <end position="110"/>
    </location>
</feature>
<protein>
    <recommendedName>
        <fullName evidence="1">Zinc-binding loop region of homing endonuclease domain-containing protein</fullName>
    </recommendedName>
</protein>
<gene>
    <name evidence="2" type="ORF">MEDL_41486</name>
</gene>
<dbReference type="InterPro" id="IPR044925">
    <property type="entry name" value="His-Me_finger_sf"/>
</dbReference>
<dbReference type="Gene3D" id="3.90.75.10">
    <property type="entry name" value="Homing Intron 3 (I-ppo) Encoded Endonuclease, Chain A"/>
    <property type="match status" value="1"/>
</dbReference>
<proteinExistence type="predicted"/>
<reference evidence="2" key="1">
    <citation type="submission" date="2021-03" db="EMBL/GenBank/DDBJ databases">
        <authorList>
            <person name="Bekaert M."/>
        </authorList>
    </citation>
    <scope>NUCLEOTIDE SEQUENCE</scope>
</reference>
<dbReference type="GO" id="GO:0004519">
    <property type="term" value="F:endonuclease activity"/>
    <property type="evidence" value="ECO:0007669"/>
    <property type="project" value="InterPro"/>
</dbReference>
<evidence type="ECO:0000313" key="2">
    <source>
        <dbReference type="EMBL" id="CAG2228538.1"/>
    </source>
</evidence>
<dbReference type="InterPro" id="IPR008704">
    <property type="entry name" value="Endonuclease_Zinc-binding_loop"/>
</dbReference>
<dbReference type="Pfam" id="PF05551">
    <property type="entry name" value="zf-His_Me_endon"/>
    <property type="match status" value="1"/>
</dbReference>
<dbReference type="EMBL" id="CAJPWZ010001997">
    <property type="protein sequence ID" value="CAG2228538.1"/>
    <property type="molecule type" value="Genomic_DNA"/>
</dbReference>
<evidence type="ECO:0000259" key="1">
    <source>
        <dbReference type="Pfam" id="PF05551"/>
    </source>
</evidence>
<accession>A0A8S3TAU4</accession>
<dbReference type="AlphaFoldDB" id="A0A8S3TAU4"/>
<dbReference type="SUPFAM" id="SSF54060">
    <property type="entry name" value="His-Me finger endonucleases"/>
    <property type="match status" value="1"/>
</dbReference>